<keyword evidence="1" id="KW-0732">Signal</keyword>
<sequence length="205" mass="22273">MNTLWIKRLMAGGIVAGLVALAGCASTPDVRSDFDRSVDFTQYKTFAFANPLGTDRAGYQTLVSQHLKAAAQRELEARGMRLDENAPQVLVNFNAVLSEKLRVSTMPAPTMGLGMGLGGRGYYGYRMGMYGTFPLYEERVSQYTEGTLNIDIVDARRKQLVWEGVVKGTVTQKTMDNLQPAINAAVTAAFARYPVPGPAAKPASK</sequence>
<name>A0ABV7H1Q2_9BURK</name>
<dbReference type="RefSeq" id="WP_377303265.1">
    <property type="nucleotide sequence ID" value="NZ_CP180191.1"/>
</dbReference>
<dbReference type="EMBL" id="JBHRTI010000004">
    <property type="protein sequence ID" value="MFC3147844.1"/>
    <property type="molecule type" value="Genomic_DNA"/>
</dbReference>
<dbReference type="InterPro" id="IPR025411">
    <property type="entry name" value="DUF4136"/>
</dbReference>
<organism evidence="3 4">
    <name type="scientific">Piscinibacterium candidicorallinum</name>
    <dbReference type="NCBI Taxonomy" id="1793872"/>
    <lineage>
        <taxon>Bacteria</taxon>
        <taxon>Pseudomonadati</taxon>
        <taxon>Pseudomonadota</taxon>
        <taxon>Betaproteobacteria</taxon>
        <taxon>Burkholderiales</taxon>
        <taxon>Piscinibacterium</taxon>
    </lineage>
</organism>
<accession>A0ABV7H1Q2</accession>
<dbReference type="Gene3D" id="3.30.160.670">
    <property type="match status" value="1"/>
</dbReference>
<evidence type="ECO:0000256" key="1">
    <source>
        <dbReference type="SAM" id="SignalP"/>
    </source>
</evidence>
<keyword evidence="4" id="KW-1185">Reference proteome</keyword>
<feature type="chain" id="PRO_5046712640" evidence="1">
    <location>
        <begin position="23"/>
        <end position="205"/>
    </location>
</feature>
<dbReference type="PROSITE" id="PS51257">
    <property type="entry name" value="PROKAR_LIPOPROTEIN"/>
    <property type="match status" value="1"/>
</dbReference>
<dbReference type="Pfam" id="PF13590">
    <property type="entry name" value="DUF4136"/>
    <property type="match status" value="1"/>
</dbReference>
<evidence type="ECO:0000313" key="3">
    <source>
        <dbReference type="EMBL" id="MFC3147844.1"/>
    </source>
</evidence>
<dbReference type="Proteomes" id="UP001595556">
    <property type="component" value="Unassembled WGS sequence"/>
</dbReference>
<protein>
    <submittedName>
        <fullName evidence="3">DUF4136 domain-containing protein</fullName>
    </submittedName>
</protein>
<comment type="caution">
    <text evidence="3">The sequence shown here is derived from an EMBL/GenBank/DDBJ whole genome shotgun (WGS) entry which is preliminary data.</text>
</comment>
<gene>
    <name evidence="3" type="ORF">ACFOEN_09340</name>
</gene>
<feature type="signal peptide" evidence="1">
    <location>
        <begin position="1"/>
        <end position="22"/>
    </location>
</feature>
<reference evidence="4" key="1">
    <citation type="journal article" date="2019" name="Int. J. Syst. Evol. Microbiol.">
        <title>The Global Catalogue of Microorganisms (GCM) 10K type strain sequencing project: providing services to taxonomists for standard genome sequencing and annotation.</title>
        <authorList>
            <consortium name="The Broad Institute Genomics Platform"/>
            <consortium name="The Broad Institute Genome Sequencing Center for Infectious Disease"/>
            <person name="Wu L."/>
            <person name="Ma J."/>
        </authorList>
    </citation>
    <scope>NUCLEOTIDE SEQUENCE [LARGE SCALE GENOMIC DNA]</scope>
    <source>
        <strain evidence="4">KCTC 52168</strain>
    </source>
</reference>
<evidence type="ECO:0000259" key="2">
    <source>
        <dbReference type="Pfam" id="PF13590"/>
    </source>
</evidence>
<proteinExistence type="predicted"/>
<feature type="domain" description="DUF4136" evidence="2">
    <location>
        <begin position="30"/>
        <end position="194"/>
    </location>
</feature>
<evidence type="ECO:0000313" key="4">
    <source>
        <dbReference type="Proteomes" id="UP001595556"/>
    </source>
</evidence>